<keyword evidence="8" id="KW-1185">Reference proteome</keyword>
<evidence type="ECO:0000256" key="5">
    <source>
        <dbReference type="ARBA" id="ARBA00023002"/>
    </source>
</evidence>
<dbReference type="CDD" id="cd07363">
    <property type="entry name" value="45_DOPA_Dioxygenase"/>
    <property type="match status" value="1"/>
</dbReference>
<protein>
    <submittedName>
        <fullName evidence="7">Class III extradiol ring-cleavage dioxygenase</fullName>
        <ecNumber evidence="7">1.13.-.-</ecNumber>
    </submittedName>
</protein>
<dbReference type="Pfam" id="PF02900">
    <property type="entry name" value="LigB"/>
    <property type="match status" value="1"/>
</dbReference>
<dbReference type="PIRSF" id="PIRSF006157">
    <property type="entry name" value="Doxgns_DODA"/>
    <property type="match status" value="1"/>
</dbReference>
<evidence type="ECO:0000256" key="4">
    <source>
        <dbReference type="ARBA" id="ARBA00022833"/>
    </source>
</evidence>
<comment type="cofactor">
    <cofactor evidence="1">
        <name>Zn(2+)</name>
        <dbReference type="ChEBI" id="CHEBI:29105"/>
    </cofactor>
</comment>
<evidence type="ECO:0000259" key="6">
    <source>
        <dbReference type="Pfam" id="PF02900"/>
    </source>
</evidence>
<dbReference type="InterPro" id="IPR004183">
    <property type="entry name" value="Xdiol_dOase_suB"/>
</dbReference>
<dbReference type="PANTHER" id="PTHR30096:SF0">
    <property type="entry name" value="4,5-DOPA DIOXYGENASE EXTRADIOL-LIKE PROTEIN"/>
    <property type="match status" value="1"/>
</dbReference>
<dbReference type="GO" id="GO:0051213">
    <property type="term" value="F:dioxygenase activity"/>
    <property type="evidence" value="ECO:0007669"/>
    <property type="project" value="UniProtKB-KW"/>
</dbReference>
<organism evidence="7 8">
    <name type="scientific">Hyphobacterium marinum</name>
    <dbReference type="NCBI Taxonomy" id="3116574"/>
    <lineage>
        <taxon>Bacteria</taxon>
        <taxon>Pseudomonadati</taxon>
        <taxon>Pseudomonadota</taxon>
        <taxon>Alphaproteobacteria</taxon>
        <taxon>Maricaulales</taxon>
        <taxon>Maricaulaceae</taxon>
        <taxon>Hyphobacterium</taxon>
    </lineage>
</organism>
<feature type="domain" description="Extradiol ring-cleavage dioxygenase class III enzyme subunit B" evidence="6">
    <location>
        <begin position="63"/>
        <end position="275"/>
    </location>
</feature>
<dbReference type="SUPFAM" id="SSF53213">
    <property type="entry name" value="LigB-like"/>
    <property type="match status" value="1"/>
</dbReference>
<dbReference type="PANTHER" id="PTHR30096">
    <property type="entry name" value="4,5-DOPA DIOXYGENASE EXTRADIOL-LIKE PROTEIN"/>
    <property type="match status" value="1"/>
</dbReference>
<keyword evidence="5 7" id="KW-0560">Oxidoreductase</keyword>
<evidence type="ECO:0000256" key="3">
    <source>
        <dbReference type="ARBA" id="ARBA00022723"/>
    </source>
</evidence>
<dbReference type="Proteomes" id="UP001310692">
    <property type="component" value="Unassembled WGS sequence"/>
</dbReference>
<accession>A0ABU7LWI3</accession>
<evidence type="ECO:0000313" key="7">
    <source>
        <dbReference type="EMBL" id="MEE2565924.1"/>
    </source>
</evidence>
<dbReference type="InterPro" id="IPR014436">
    <property type="entry name" value="Extradiol_dOase_DODA"/>
</dbReference>
<reference evidence="7 8" key="1">
    <citation type="submission" date="2024-01" db="EMBL/GenBank/DDBJ databases">
        <title>Hyphobacterium bacterium isolated from marine sediment.</title>
        <authorList>
            <person name="Zhao S."/>
        </authorList>
    </citation>
    <scope>NUCLEOTIDE SEQUENCE [LARGE SCALE GENOMIC DNA]</scope>
    <source>
        <strain evidence="7 8">Y60-23</strain>
    </source>
</reference>
<dbReference type="EC" id="1.13.-.-" evidence="7"/>
<dbReference type="EMBL" id="JAZDRO010000001">
    <property type="protein sequence ID" value="MEE2565924.1"/>
    <property type="molecule type" value="Genomic_DNA"/>
</dbReference>
<evidence type="ECO:0000313" key="8">
    <source>
        <dbReference type="Proteomes" id="UP001310692"/>
    </source>
</evidence>
<evidence type="ECO:0000256" key="1">
    <source>
        <dbReference type="ARBA" id="ARBA00001947"/>
    </source>
</evidence>
<name>A0ABU7LWI3_9PROT</name>
<comment type="caution">
    <text evidence="7">The sequence shown here is derived from an EMBL/GenBank/DDBJ whole genome shotgun (WGS) entry which is preliminary data.</text>
</comment>
<keyword evidence="3" id="KW-0479">Metal-binding</keyword>
<gene>
    <name evidence="7" type="ORF">V0U35_04465</name>
</gene>
<proteinExistence type="inferred from homology"/>
<sequence length="290" mass="30554">MIEGINSDFAFCHGAIFPPGASPTESSIMTVRNPLFLSHGAPSLLTGRSQARAFLTKFGSRMAEPASWIVVSAHWESGPVKVTASSRPSTIHDFAGFGEVLARYQYTANGSPELAVHIAARLKAVGISAETDANRGLDHGVWVPLALLRPQPQAPVIQVSLPPRQSQDHASAELGAALAPLAREGHQLVFSGSLTHSLRDALGAPEDAPPLAEAESFAEWARPKLVAGDLSAILDWRSAPHAARNHPTPEHFRPLIAALAASGGGGEALHAGWTHGALAMDVWRFPALAA</sequence>
<dbReference type="Gene3D" id="3.40.830.10">
    <property type="entry name" value="LigB-like"/>
    <property type="match status" value="1"/>
</dbReference>
<comment type="similarity">
    <text evidence="2">Belongs to the DODA-type extradiol aromatic ring-opening dioxygenase family.</text>
</comment>
<evidence type="ECO:0000256" key="2">
    <source>
        <dbReference type="ARBA" id="ARBA00007581"/>
    </source>
</evidence>
<keyword evidence="7" id="KW-0223">Dioxygenase</keyword>
<dbReference type="RefSeq" id="WP_330195453.1">
    <property type="nucleotide sequence ID" value="NZ_JAZDRO010000001.1"/>
</dbReference>
<keyword evidence="4" id="KW-0862">Zinc</keyword>